<dbReference type="Pfam" id="PF13086">
    <property type="entry name" value="AAA_11"/>
    <property type="match status" value="1"/>
</dbReference>
<evidence type="ECO:0000259" key="1">
    <source>
        <dbReference type="Pfam" id="PF13086"/>
    </source>
</evidence>
<protein>
    <recommendedName>
        <fullName evidence="1">DNA2/NAM7 helicase helicase domain-containing protein</fullName>
    </recommendedName>
</protein>
<dbReference type="PANTHER" id="PTHR43788">
    <property type="entry name" value="DNA2/NAM7 HELICASE FAMILY MEMBER"/>
    <property type="match status" value="1"/>
</dbReference>
<gene>
    <name evidence="2" type="ORF">BSZ19_35175</name>
</gene>
<organism evidence="2 3">
    <name type="scientific">Bradyrhizobium japonicum</name>
    <dbReference type="NCBI Taxonomy" id="375"/>
    <lineage>
        <taxon>Bacteria</taxon>
        <taxon>Pseudomonadati</taxon>
        <taxon>Pseudomonadota</taxon>
        <taxon>Alphaproteobacteria</taxon>
        <taxon>Hyphomicrobiales</taxon>
        <taxon>Nitrobacteraceae</taxon>
        <taxon>Bradyrhizobium</taxon>
    </lineage>
</organism>
<dbReference type="GO" id="GO:0043139">
    <property type="term" value="F:5'-3' DNA helicase activity"/>
    <property type="evidence" value="ECO:0007669"/>
    <property type="project" value="TreeGrafter"/>
</dbReference>
<reference evidence="2 3" key="1">
    <citation type="submission" date="2017-03" db="EMBL/GenBank/DDBJ databases">
        <title>Whole genome sequences of fourteen strains of Bradyrhizobium canariense and one strain of Bradyrhizobium japonicum isolated from Lupinus (Papilionoideae: Genisteae) species in Algeria.</title>
        <authorList>
            <person name="Crovadore J."/>
            <person name="Chekireb D."/>
            <person name="Brachmann A."/>
            <person name="Chablais R."/>
            <person name="Cochard B."/>
            <person name="Lefort F."/>
        </authorList>
    </citation>
    <scope>NUCLEOTIDE SEQUENCE [LARGE SCALE GENOMIC DNA]</scope>
    <source>
        <strain evidence="2 3">UBMA197</strain>
    </source>
</reference>
<evidence type="ECO:0000313" key="3">
    <source>
        <dbReference type="Proteomes" id="UP000193335"/>
    </source>
</evidence>
<dbReference type="InterPro" id="IPR027417">
    <property type="entry name" value="P-loop_NTPase"/>
</dbReference>
<dbReference type="SUPFAM" id="SSF52540">
    <property type="entry name" value="P-loop containing nucleoside triphosphate hydrolases"/>
    <property type="match status" value="1"/>
</dbReference>
<feature type="domain" description="DNA2/NAM7 helicase helicase" evidence="1">
    <location>
        <begin position="396"/>
        <end position="437"/>
    </location>
</feature>
<dbReference type="FunFam" id="3.40.50.300:FF:004796">
    <property type="entry name" value="DNA helicase"/>
    <property type="match status" value="1"/>
</dbReference>
<name>A0A1Y2JFL1_BRAJP</name>
<dbReference type="InterPro" id="IPR041677">
    <property type="entry name" value="DNA2/NAM7_AAA_11"/>
</dbReference>
<feature type="non-terminal residue" evidence="2">
    <location>
        <position position="499"/>
    </location>
</feature>
<comment type="caution">
    <text evidence="2">The sequence shown here is derived from an EMBL/GenBank/DDBJ whole genome shotgun (WGS) entry which is preliminary data.</text>
</comment>
<evidence type="ECO:0000313" key="2">
    <source>
        <dbReference type="EMBL" id="OSJ26515.1"/>
    </source>
</evidence>
<dbReference type="Gene3D" id="3.40.50.300">
    <property type="entry name" value="P-loop containing nucleotide triphosphate hydrolases"/>
    <property type="match status" value="1"/>
</dbReference>
<accession>A0A1Y2JFL1</accession>
<dbReference type="EMBL" id="NAFL01000276">
    <property type="protein sequence ID" value="OSJ26515.1"/>
    <property type="molecule type" value="Genomic_DNA"/>
</dbReference>
<proteinExistence type="predicted"/>
<dbReference type="Proteomes" id="UP000193335">
    <property type="component" value="Unassembled WGS sequence"/>
</dbReference>
<dbReference type="AlphaFoldDB" id="A0A1Y2JFL1"/>
<sequence>MAVGEWMRAVQKVTPAAVDGARSLRRLLFDGASEDIGNLAEAASSAEAMDLIGIFGACDAKQRTVSEEARRESDRVDRMEKLIEQAHASGLRPGAAVGKLAEATTGLAQGLECRAAIAAQRTDAIAIAEASAENEPAQVVSVRATLARAGKIGGAGLPAGAVKWLLHPDHVARTEMLSQMALAVERAIEAEGSARERADALLQIDADSWSGGPFTVVPIERLLEKAQRAVQAPDSLEKQITLLATEDEARRLGLGDLIAAWSDEGLRYQGLSWTVEAAFYRSAAAHLMREQPALARHTGSTHEQVRKRFQELDQEILSLNRRLVAAKLFARQVPVGQRAQSTRDYTDNQTLDHQTSLQKPRIALRRLFGNAGAAIRAYKPCIMMSPMSVAQYLEPGKHRFDVLIIDEASQMRPEDALGALIRCAQAVVVGDPEQLPPSDFFVAAETRDEEEIEDSPEESILELGRRCWRPMRMLGVHYRSRHQSLIAYSNREFYDDRLL</sequence>
<dbReference type="PANTHER" id="PTHR43788:SF8">
    <property type="entry name" value="DNA-BINDING PROTEIN SMUBP-2"/>
    <property type="match status" value="1"/>
</dbReference>
<dbReference type="InterPro" id="IPR050534">
    <property type="entry name" value="Coronavir_polyprotein_1ab"/>
</dbReference>